<dbReference type="InterPro" id="IPR027417">
    <property type="entry name" value="P-loop_NTPase"/>
</dbReference>
<evidence type="ECO:0000313" key="2">
    <source>
        <dbReference type="EMBL" id="RRT50545.1"/>
    </source>
</evidence>
<dbReference type="PANTHER" id="PTHR33463:SF209">
    <property type="entry name" value="DISEASE RESISTANCE PROTEIN RPS2-LIKE"/>
    <property type="match status" value="1"/>
</dbReference>
<dbReference type="InterPro" id="IPR002182">
    <property type="entry name" value="NB-ARC"/>
</dbReference>
<dbReference type="PRINTS" id="PR00364">
    <property type="entry name" value="DISEASERSIST"/>
</dbReference>
<dbReference type="PANTHER" id="PTHR33463">
    <property type="entry name" value="NB-ARC DOMAIN-CONTAINING PROTEIN-RELATED"/>
    <property type="match status" value="1"/>
</dbReference>
<proteinExistence type="predicted"/>
<dbReference type="Gene3D" id="3.40.50.300">
    <property type="entry name" value="P-loop containing nucleotide triphosphate hydrolases"/>
    <property type="match status" value="1"/>
</dbReference>
<dbReference type="InterPro" id="IPR050905">
    <property type="entry name" value="Plant_NBS-LRR"/>
</dbReference>
<name>A0A426YFN8_ENSVE</name>
<evidence type="ECO:0000259" key="1">
    <source>
        <dbReference type="Pfam" id="PF00931"/>
    </source>
</evidence>
<dbReference type="SUPFAM" id="SSF52540">
    <property type="entry name" value="P-loop containing nucleoside triphosphate hydrolases"/>
    <property type="match status" value="1"/>
</dbReference>
<dbReference type="AlphaFoldDB" id="A0A426YFN8"/>
<dbReference type="GO" id="GO:0043531">
    <property type="term" value="F:ADP binding"/>
    <property type="evidence" value="ECO:0007669"/>
    <property type="project" value="InterPro"/>
</dbReference>
<feature type="domain" description="NB-ARC" evidence="1">
    <location>
        <begin position="55"/>
        <end position="150"/>
    </location>
</feature>
<protein>
    <recommendedName>
        <fullName evidence="1">NB-ARC domain-containing protein</fullName>
    </recommendedName>
</protein>
<dbReference type="EMBL" id="AMZH03012708">
    <property type="protein sequence ID" value="RRT50545.1"/>
    <property type="molecule type" value="Genomic_DNA"/>
</dbReference>
<sequence>MSRWLVVELLVDPPEKRPKGLGEAEELMSQVYTFAATSRVSPAPSCSFPVQLKVSKIIGICGMGGVGKTTLLQTNNHNHGDTTKFDHVIWVVASRECRMEKLQMNIAKRLGLTPEENDSEESLAGKLFDFLKNKNCLLFLDELWAPLDLGKLGDGT</sequence>
<dbReference type="Proteomes" id="UP000287651">
    <property type="component" value="Unassembled WGS sequence"/>
</dbReference>
<organism evidence="2 3">
    <name type="scientific">Ensete ventricosum</name>
    <name type="common">Abyssinian banana</name>
    <name type="synonym">Musa ensete</name>
    <dbReference type="NCBI Taxonomy" id="4639"/>
    <lineage>
        <taxon>Eukaryota</taxon>
        <taxon>Viridiplantae</taxon>
        <taxon>Streptophyta</taxon>
        <taxon>Embryophyta</taxon>
        <taxon>Tracheophyta</taxon>
        <taxon>Spermatophyta</taxon>
        <taxon>Magnoliopsida</taxon>
        <taxon>Liliopsida</taxon>
        <taxon>Zingiberales</taxon>
        <taxon>Musaceae</taxon>
        <taxon>Ensete</taxon>
    </lineage>
</organism>
<dbReference type="Pfam" id="PF00931">
    <property type="entry name" value="NB-ARC"/>
    <property type="match status" value="1"/>
</dbReference>
<comment type="caution">
    <text evidence="2">The sequence shown here is derived from an EMBL/GenBank/DDBJ whole genome shotgun (WGS) entry which is preliminary data.</text>
</comment>
<evidence type="ECO:0000313" key="3">
    <source>
        <dbReference type="Proteomes" id="UP000287651"/>
    </source>
</evidence>
<reference evidence="2 3" key="1">
    <citation type="journal article" date="2014" name="Agronomy (Basel)">
        <title>A Draft Genome Sequence for Ensete ventricosum, the Drought-Tolerant Tree Against Hunger.</title>
        <authorList>
            <person name="Harrison J."/>
            <person name="Moore K.A."/>
            <person name="Paszkiewicz K."/>
            <person name="Jones T."/>
            <person name="Grant M."/>
            <person name="Ambacheew D."/>
            <person name="Muzemil S."/>
            <person name="Studholme D.J."/>
        </authorList>
    </citation>
    <scope>NUCLEOTIDE SEQUENCE [LARGE SCALE GENOMIC DNA]</scope>
</reference>
<gene>
    <name evidence="2" type="ORF">B296_00051676</name>
</gene>
<accession>A0A426YFN8</accession>